<protein>
    <recommendedName>
        <fullName evidence="11">Large ribosomal subunit protein mL64</fullName>
    </recommendedName>
    <alternativeName>
        <fullName evidence="10">39S ribosomal protein L59, mitochondrial</fullName>
    </alternativeName>
    <alternativeName>
        <fullName evidence="12">Growth arrest and DNA damage-inducible proteins-interacting protein 1</fullName>
    </alternativeName>
</protein>
<sequence length="260" mass="31137">MRLIQVPLDKSRLLTSLSYILRQTIRHRSGLKSRKAVLWDQAWPIHEEKPEVDEETARRNISGLRKKFRDRLPHVMEPSSPEFELHFTKQHKMRMFGKYGSKSGIHPGIHWPSKEELKELIEEEQIWEPSLAERMNTVLAEENEIRSTKLKKEEEIAKNLKNMPKYIAQFEKKLEKVEEEEDLRRDKQKQLVEEAYDYFGYKVDSRDPRFIKMIEEKEEEEKRISKIKKKEQRQEKLLASMKAMMEKNTKSSPEDKVTTK</sequence>
<evidence type="ECO:0000256" key="6">
    <source>
        <dbReference type="ARBA" id="ARBA00023128"/>
    </source>
</evidence>
<gene>
    <name evidence="15" type="ORF">DGYR_LOCUS11209</name>
</gene>
<dbReference type="PANTHER" id="PTHR31761:SF1">
    <property type="entry name" value="LARGE RIBOSOMAL SUBUNIT PROTEIN ML64"/>
    <property type="match status" value="1"/>
</dbReference>
<evidence type="ECO:0000256" key="11">
    <source>
        <dbReference type="ARBA" id="ARBA00035184"/>
    </source>
</evidence>
<evidence type="ECO:0000256" key="2">
    <source>
        <dbReference type="ARBA" id="ARBA00004173"/>
    </source>
</evidence>
<evidence type="ECO:0000256" key="1">
    <source>
        <dbReference type="ARBA" id="ARBA00004123"/>
    </source>
</evidence>
<feature type="compositionally biased region" description="Basic and acidic residues" evidence="14">
    <location>
        <begin position="244"/>
        <end position="260"/>
    </location>
</feature>
<comment type="function">
    <text evidence="13">Acts as a negative regulator of G1 to S cell cycle phase progression by inhibiting cyclin-dependent kinases. Inhibitory effects are additive with GADD45 proteins but also occur in the absence of GADD45 proteins. Acts as a repressor of the orphan nuclear receptor NR4A1 by inhibiting AB domain-mediated transcriptional activity. May be involved in the hormone-mediated regulation of NR4A1 transcriptional activity. May play a role in mitochondrial protein synthesis.</text>
</comment>
<reference evidence="15 16" key="1">
    <citation type="submission" date="2020-08" db="EMBL/GenBank/DDBJ databases">
        <authorList>
            <person name="Hejnol A."/>
        </authorList>
    </citation>
    <scope>NUCLEOTIDE SEQUENCE [LARGE SCALE GENOMIC DNA]</scope>
</reference>
<dbReference type="Proteomes" id="UP000549394">
    <property type="component" value="Unassembled WGS sequence"/>
</dbReference>
<name>A0A7I8W4Q6_9ANNE</name>
<evidence type="ECO:0000256" key="10">
    <source>
        <dbReference type="ARBA" id="ARBA00030700"/>
    </source>
</evidence>
<keyword evidence="6" id="KW-0496">Mitochondrion</keyword>
<evidence type="ECO:0000256" key="3">
    <source>
        <dbReference type="ARBA" id="ARBA00005421"/>
    </source>
</evidence>
<feature type="region of interest" description="Disordered" evidence="14">
    <location>
        <begin position="240"/>
        <end position="260"/>
    </location>
</feature>
<organism evidence="15 16">
    <name type="scientific">Dimorphilus gyrociliatus</name>
    <dbReference type="NCBI Taxonomy" id="2664684"/>
    <lineage>
        <taxon>Eukaryota</taxon>
        <taxon>Metazoa</taxon>
        <taxon>Spiralia</taxon>
        <taxon>Lophotrochozoa</taxon>
        <taxon>Annelida</taxon>
        <taxon>Polychaeta</taxon>
        <taxon>Polychaeta incertae sedis</taxon>
        <taxon>Dinophilidae</taxon>
        <taxon>Dimorphilus</taxon>
    </lineage>
</organism>
<evidence type="ECO:0000256" key="9">
    <source>
        <dbReference type="ARBA" id="ARBA00023306"/>
    </source>
</evidence>
<proteinExistence type="inferred from homology"/>
<dbReference type="Pfam" id="PF10147">
    <property type="entry name" value="CR6_interact"/>
    <property type="match status" value="1"/>
</dbReference>
<dbReference type="InterPro" id="IPR043035">
    <property type="entry name" value="Ribosomal_mL64_sf"/>
</dbReference>
<dbReference type="GO" id="GO:0005840">
    <property type="term" value="C:ribosome"/>
    <property type="evidence" value="ECO:0007669"/>
    <property type="project" value="UniProtKB-KW"/>
</dbReference>
<dbReference type="GO" id="GO:0005739">
    <property type="term" value="C:mitochondrion"/>
    <property type="evidence" value="ECO:0007669"/>
    <property type="project" value="UniProtKB-SubCell"/>
</dbReference>
<dbReference type="PANTHER" id="PTHR31761">
    <property type="entry name" value="GROWTH ARREST AND DNA DAMAGE-INDUCIBLE PROTEINS-INTERACTING PROTEIN 1 GADD45GIP1"/>
    <property type="match status" value="1"/>
</dbReference>
<evidence type="ECO:0000256" key="14">
    <source>
        <dbReference type="SAM" id="MobiDB-lite"/>
    </source>
</evidence>
<evidence type="ECO:0000313" key="15">
    <source>
        <dbReference type="EMBL" id="CAD5123536.1"/>
    </source>
</evidence>
<accession>A0A7I8W4Q6</accession>
<keyword evidence="9" id="KW-0131">Cell cycle</keyword>
<evidence type="ECO:0000256" key="12">
    <source>
        <dbReference type="ARBA" id="ARBA00035485"/>
    </source>
</evidence>
<dbReference type="InterPro" id="IPR018472">
    <property type="entry name" value="Ribosomal_mL64"/>
</dbReference>
<comment type="caution">
    <text evidence="15">The sequence shown here is derived from an EMBL/GenBank/DDBJ whole genome shotgun (WGS) entry which is preliminary data.</text>
</comment>
<evidence type="ECO:0000256" key="5">
    <source>
        <dbReference type="ARBA" id="ARBA00023054"/>
    </source>
</evidence>
<dbReference type="GO" id="GO:1990904">
    <property type="term" value="C:ribonucleoprotein complex"/>
    <property type="evidence" value="ECO:0007669"/>
    <property type="project" value="UniProtKB-KW"/>
</dbReference>
<dbReference type="AlphaFoldDB" id="A0A7I8W4Q6"/>
<evidence type="ECO:0000313" key="16">
    <source>
        <dbReference type="Proteomes" id="UP000549394"/>
    </source>
</evidence>
<keyword evidence="5" id="KW-0175">Coiled coil</keyword>
<keyword evidence="8" id="KW-0687">Ribonucleoprotein</keyword>
<keyword evidence="4" id="KW-0689">Ribosomal protein</keyword>
<keyword evidence="7" id="KW-0539">Nucleus</keyword>
<dbReference type="EMBL" id="CAJFCJ010000019">
    <property type="protein sequence ID" value="CAD5123536.1"/>
    <property type="molecule type" value="Genomic_DNA"/>
</dbReference>
<evidence type="ECO:0000256" key="4">
    <source>
        <dbReference type="ARBA" id="ARBA00022980"/>
    </source>
</evidence>
<evidence type="ECO:0000256" key="7">
    <source>
        <dbReference type="ARBA" id="ARBA00023242"/>
    </source>
</evidence>
<dbReference type="OrthoDB" id="6123867at2759"/>
<dbReference type="GO" id="GO:0005634">
    <property type="term" value="C:nucleus"/>
    <property type="evidence" value="ECO:0007669"/>
    <property type="project" value="UniProtKB-SubCell"/>
</dbReference>
<comment type="similarity">
    <text evidence="3">Belongs to the mitochondrion-specific ribosomal protein mL64 family.</text>
</comment>
<evidence type="ECO:0000256" key="8">
    <source>
        <dbReference type="ARBA" id="ARBA00023274"/>
    </source>
</evidence>
<comment type="subcellular location">
    <subcellularLocation>
        <location evidence="2">Mitochondrion</location>
    </subcellularLocation>
    <subcellularLocation>
        <location evidence="1">Nucleus</location>
    </subcellularLocation>
</comment>
<keyword evidence="16" id="KW-1185">Reference proteome</keyword>
<dbReference type="Gene3D" id="6.10.280.120">
    <property type="entry name" value="Growth arrest and DNA-damage-inducible proteins-interacting protein 1"/>
    <property type="match status" value="1"/>
</dbReference>
<evidence type="ECO:0000256" key="13">
    <source>
        <dbReference type="ARBA" id="ARBA00060144"/>
    </source>
</evidence>